<reference evidence="2 3" key="1">
    <citation type="submission" date="2019-02" db="EMBL/GenBank/DDBJ databases">
        <title>Opniocepnalus argus genome.</title>
        <authorList>
            <person name="Zhou C."/>
            <person name="Xiao S."/>
        </authorList>
    </citation>
    <scope>NUCLEOTIDE SEQUENCE [LARGE SCALE GENOMIC DNA]</scope>
    <source>
        <strain evidence="2">OARG1902GOOAL</strain>
        <tissue evidence="2">Muscle</tissue>
    </source>
</reference>
<gene>
    <name evidence="2" type="ORF">EXN66_Car009937</name>
</gene>
<sequence>MPLLLSAAAFVLKMNFPAGRRSAGPLSSNLLQCEMRADGFTIKHVGIRPTVTSMAPDSRDAVGIKMQSPGGGGGG</sequence>
<evidence type="ECO:0000256" key="1">
    <source>
        <dbReference type="SAM" id="MobiDB-lite"/>
    </source>
</evidence>
<protein>
    <submittedName>
        <fullName evidence="2">Uncharacterized protein</fullName>
    </submittedName>
</protein>
<keyword evidence="3" id="KW-1185">Reference proteome</keyword>
<dbReference type="AlphaFoldDB" id="A0A6G1PV95"/>
<dbReference type="Proteomes" id="UP000503349">
    <property type="component" value="Chromosome 9"/>
</dbReference>
<evidence type="ECO:0000313" key="2">
    <source>
        <dbReference type="EMBL" id="KAF3694261.1"/>
    </source>
</evidence>
<proteinExistence type="predicted"/>
<reference evidence="3" key="2">
    <citation type="submission" date="2019-02" db="EMBL/GenBank/DDBJ databases">
        <title>Opniocepnalus argus Var Kimnra genome.</title>
        <authorList>
            <person name="Zhou C."/>
            <person name="Xiao S."/>
        </authorList>
    </citation>
    <scope>NUCLEOTIDE SEQUENCE [LARGE SCALE GENOMIC DNA]</scope>
</reference>
<evidence type="ECO:0000313" key="3">
    <source>
        <dbReference type="Proteomes" id="UP000503349"/>
    </source>
</evidence>
<accession>A0A6G1PV95</accession>
<dbReference type="EMBL" id="CM015720">
    <property type="protein sequence ID" value="KAF3694261.1"/>
    <property type="molecule type" value="Genomic_DNA"/>
</dbReference>
<feature type="region of interest" description="Disordered" evidence="1">
    <location>
        <begin position="54"/>
        <end position="75"/>
    </location>
</feature>
<name>A0A6G1PV95_CHAAH</name>
<organism evidence="2 3">
    <name type="scientific">Channa argus</name>
    <name type="common">Northern snakehead</name>
    <name type="synonym">Ophicephalus argus</name>
    <dbReference type="NCBI Taxonomy" id="215402"/>
    <lineage>
        <taxon>Eukaryota</taxon>
        <taxon>Metazoa</taxon>
        <taxon>Chordata</taxon>
        <taxon>Craniata</taxon>
        <taxon>Vertebrata</taxon>
        <taxon>Euteleostomi</taxon>
        <taxon>Actinopterygii</taxon>
        <taxon>Neopterygii</taxon>
        <taxon>Teleostei</taxon>
        <taxon>Neoteleostei</taxon>
        <taxon>Acanthomorphata</taxon>
        <taxon>Anabantaria</taxon>
        <taxon>Anabantiformes</taxon>
        <taxon>Channoidei</taxon>
        <taxon>Channidae</taxon>
        <taxon>Channa</taxon>
    </lineage>
</organism>